<dbReference type="Gene3D" id="2.60.40.1120">
    <property type="entry name" value="Carboxypeptidase-like, regulatory domain"/>
    <property type="match status" value="1"/>
</dbReference>
<dbReference type="InterPro" id="IPR008969">
    <property type="entry name" value="CarboxyPept-like_regulatory"/>
</dbReference>
<dbReference type="RefSeq" id="WP_386403550.1">
    <property type="nucleotide sequence ID" value="NZ_JBHTJH010000003.1"/>
</dbReference>
<protein>
    <submittedName>
        <fullName evidence="1">Carboxypeptidase-like regulatory domain-containing protein</fullName>
    </submittedName>
</protein>
<sequence length="336" mass="38306">MEKASFLYTLLFLSTSIINAQNLEGVVLDGATNVPLEGASVYYDGTTIGTITNAEGYFDIEKRTDIAAPLIISYVGYFQRVFDDISDWKKRNILLKPNNIKLGEVVLTADPWTRAKKLRYFRSAFLGRTLAAADCSITNEDDIKLRYDPTTKKLTAYAEKPLVVKNSHLGYTVQFNLLSFEAIFEKPPSGFFFMKQSYYSGTSFFKELNSKTKRKTRTNRKTNYLGSTMHFFRAMATKQLLENDFKIFKGSYQIDPYAAIELQKEGEFTRVTLSEKRLNVLYDQIEQSSLHKVQESFYIDTLGNFTPTNAIMFGGEFGLQGVANMLPLDYKHDRGK</sequence>
<keyword evidence="2" id="KW-1185">Reference proteome</keyword>
<dbReference type="EMBL" id="JBHTJH010000003">
    <property type="protein sequence ID" value="MFD0861123.1"/>
    <property type="molecule type" value="Genomic_DNA"/>
</dbReference>
<proteinExistence type="predicted"/>
<evidence type="ECO:0000313" key="2">
    <source>
        <dbReference type="Proteomes" id="UP001596978"/>
    </source>
</evidence>
<reference evidence="2" key="1">
    <citation type="journal article" date="2019" name="Int. J. Syst. Evol. Microbiol.">
        <title>The Global Catalogue of Microorganisms (GCM) 10K type strain sequencing project: providing services to taxonomists for standard genome sequencing and annotation.</title>
        <authorList>
            <consortium name="The Broad Institute Genomics Platform"/>
            <consortium name="The Broad Institute Genome Sequencing Center for Infectious Disease"/>
            <person name="Wu L."/>
            <person name="Ma J."/>
        </authorList>
    </citation>
    <scope>NUCLEOTIDE SEQUENCE [LARGE SCALE GENOMIC DNA]</scope>
    <source>
        <strain evidence="2">CCUG 62952</strain>
    </source>
</reference>
<comment type="caution">
    <text evidence="1">The sequence shown here is derived from an EMBL/GenBank/DDBJ whole genome shotgun (WGS) entry which is preliminary data.</text>
</comment>
<dbReference type="Proteomes" id="UP001596978">
    <property type="component" value="Unassembled WGS sequence"/>
</dbReference>
<name>A0ABW3CWY5_9FLAO</name>
<dbReference type="SUPFAM" id="SSF49464">
    <property type="entry name" value="Carboxypeptidase regulatory domain-like"/>
    <property type="match status" value="1"/>
</dbReference>
<dbReference type="Pfam" id="PF13715">
    <property type="entry name" value="CarbopepD_reg_2"/>
    <property type="match status" value="1"/>
</dbReference>
<accession>A0ABW3CWY5</accession>
<evidence type="ECO:0000313" key="1">
    <source>
        <dbReference type="EMBL" id="MFD0861123.1"/>
    </source>
</evidence>
<organism evidence="1 2">
    <name type="scientific">Sungkyunkwania multivorans</name>
    <dbReference type="NCBI Taxonomy" id="1173618"/>
    <lineage>
        <taxon>Bacteria</taxon>
        <taxon>Pseudomonadati</taxon>
        <taxon>Bacteroidota</taxon>
        <taxon>Flavobacteriia</taxon>
        <taxon>Flavobacteriales</taxon>
        <taxon>Flavobacteriaceae</taxon>
        <taxon>Sungkyunkwania</taxon>
    </lineage>
</organism>
<gene>
    <name evidence="1" type="ORF">ACFQ1M_02795</name>
</gene>